<dbReference type="PANTHER" id="PTHR46796:SF13">
    <property type="entry name" value="HTH-TYPE TRANSCRIPTIONAL ACTIVATOR RHAS"/>
    <property type="match status" value="1"/>
</dbReference>
<keyword evidence="2" id="KW-0238">DNA-binding</keyword>
<protein>
    <submittedName>
        <fullName evidence="5">AraC family transcriptional regulator</fullName>
    </submittedName>
</protein>
<dbReference type="AlphaFoldDB" id="A0A437MU60"/>
<evidence type="ECO:0000259" key="4">
    <source>
        <dbReference type="PROSITE" id="PS01124"/>
    </source>
</evidence>
<evidence type="ECO:0000313" key="5">
    <source>
        <dbReference type="EMBL" id="RVU01204.1"/>
    </source>
</evidence>
<dbReference type="SUPFAM" id="SSF46689">
    <property type="entry name" value="Homeodomain-like"/>
    <property type="match status" value="1"/>
</dbReference>
<sequence length="258" mass="29424">MTTRSFLPPPALSAYVSSILMIEYSDGIPGFHIPLFANGAPTIIFQSAKAVGQNSYLQLYGQTVKPAQLSFNGPVTLIAYFLYPHVPKAFLGIDATELTDRSINLHEVKGLKESRLQERLLNEQSLPGRLKLMDDLILKLASADRFDAAKLTFATQHLKNNDAPDALLELRRQLNISERSLQRLFETNIGLSPKMFRRVWQFHSAFQQLNHHQFEKLTDIAYEHGFADQSHFIRVFKEFTNLTPKEYLQKAAPYDPKF</sequence>
<feature type="domain" description="HTH araC/xylS-type" evidence="4">
    <location>
        <begin position="148"/>
        <end position="250"/>
    </location>
</feature>
<evidence type="ECO:0000313" key="6">
    <source>
        <dbReference type="Proteomes" id="UP000282759"/>
    </source>
</evidence>
<dbReference type="Gene3D" id="1.10.10.60">
    <property type="entry name" value="Homeodomain-like"/>
    <property type="match status" value="1"/>
</dbReference>
<dbReference type="Proteomes" id="UP000282759">
    <property type="component" value="Unassembled WGS sequence"/>
</dbReference>
<gene>
    <name evidence="5" type="ORF">EOD41_04350</name>
</gene>
<reference evidence="5 6" key="1">
    <citation type="submission" date="2019-01" db="EMBL/GenBank/DDBJ databases">
        <authorList>
            <person name="Chen W.-M."/>
        </authorList>
    </citation>
    <scope>NUCLEOTIDE SEQUENCE [LARGE SCALE GENOMIC DNA]</scope>
    <source>
        <strain evidence="5 6">YBJ-36</strain>
    </source>
</reference>
<evidence type="ECO:0000256" key="1">
    <source>
        <dbReference type="ARBA" id="ARBA00023015"/>
    </source>
</evidence>
<dbReference type="SMART" id="SM00342">
    <property type="entry name" value="HTH_ARAC"/>
    <property type="match status" value="1"/>
</dbReference>
<comment type="caution">
    <text evidence="5">The sequence shown here is derived from an EMBL/GenBank/DDBJ whole genome shotgun (WGS) entry which is preliminary data.</text>
</comment>
<dbReference type="Pfam" id="PF20240">
    <property type="entry name" value="DUF6597"/>
    <property type="match status" value="1"/>
</dbReference>
<keyword evidence="1" id="KW-0805">Transcription regulation</keyword>
<dbReference type="PRINTS" id="PR00032">
    <property type="entry name" value="HTHARAC"/>
</dbReference>
<accession>A0A437MU60</accession>
<dbReference type="InterPro" id="IPR050204">
    <property type="entry name" value="AraC_XylS_family_regulators"/>
</dbReference>
<dbReference type="PANTHER" id="PTHR46796">
    <property type="entry name" value="HTH-TYPE TRANSCRIPTIONAL ACTIVATOR RHAS-RELATED"/>
    <property type="match status" value="1"/>
</dbReference>
<dbReference type="InterPro" id="IPR046532">
    <property type="entry name" value="DUF6597"/>
</dbReference>
<keyword evidence="6" id="KW-1185">Reference proteome</keyword>
<dbReference type="InterPro" id="IPR018060">
    <property type="entry name" value="HTH_AraC"/>
</dbReference>
<proteinExistence type="predicted"/>
<dbReference type="PROSITE" id="PS01124">
    <property type="entry name" value="HTH_ARAC_FAMILY_2"/>
    <property type="match status" value="1"/>
</dbReference>
<evidence type="ECO:0000256" key="3">
    <source>
        <dbReference type="ARBA" id="ARBA00023163"/>
    </source>
</evidence>
<dbReference type="EMBL" id="SACK01000002">
    <property type="protein sequence ID" value="RVU01204.1"/>
    <property type="molecule type" value="Genomic_DNA"/>
</dbReference>
<dbReference type="GO" id="GO:0003700">
    <property type="term" value="F:DNA-binding transcription factor activity"/>
    <property type="evidence" value="ECO:0007669"/>
    <property type="project" value="InterPro"/>
</dbReference>
<name>A0A437MU60_9SPHI</name>
<dbReference type="InterPro" id="IPR020449">
    <property type="entry name" value="Tscrpt_reg_AraC-type_HTH"/>
</dbReference>
<dbReference type="OrthoDB" id="323290at2"/>
<organism evidence="5 6">
    <name type="scientific">Mucilaginibacter limnophilus</name>
    <dbReference type="NCBI Taxonomy" id="1932778"/>
    <lineage>
        <taxon>Bacteria</taxon>
        <taxon>Pseudomonadati</taxon>
        <taxon>Bacteroidota</taxon>
        <taxon>Sphingobacteriia</taxon>
        <taxon>Sphingobacteriales</taxon>
        <taxon>Sphingobacteriaceae</taxon>
        <taxon>Mucilaginibacter</taxon>
    </lineage>
</organism>
<dbReference type="RefSeq" id="WP_127703580.1">
    <property type="nucleotide sequence ID" value="NZ_SACK01000002.1"/>
</dbReference>
<dbReference type="Pfam" id="PF12833">
    <property type="entry name" value="HTH_18"/>
    <property type="match status" value="1"/>
</dbReference>
<dbReference type="GO" id="GO:0043565">
    <property type="term" value="F:sequence-specific DNA binding"/>
    <property type="evidence" value="ECO:0007669"/>
    <property type="project" value="InterPro"/>
</dbReference>
<keyword evidence="3" id="KW-0804">Transcription</keyword>
<evidence type="ECO:0000256" key="2">
    <source>
        <dbReference type="ARBA" id="ARBA00023125"/>
    </source>
</evidence>
<dbReference type="InterPro" id="IPR009057">
    <property type="entry name" value="Homeodomain-like_sf"/>
</dbReference>